<evidence type="ECO:0000259" key="1">
    <source>
        <dbReference type="Pfam" id="PF18701"/>
    </source>
</evidence>
<comment type="caution">
    <text evidence="2">The sequence shown here is derived from an EMBL/GenBank/DDBJ whole genome shotgun (WGS) entry which is preliminary data.</text>
</comment>
<protein>
    <recommendedName>
        <fullName evidence="1">DUF5641 domain-containing protein</fullName>
    </recommendedName>
</protein>
<proteinExistence type="predicted"/>
<dbReference type="Proteomes" id="UP001176961">
    <property type="component" value="Unassembled WGS sequence"/>
</dbReference>
<dbReference type="EMBL" id="CATQJL010000112">
    <property type="protein sequence ID" value="CAJ0592429.1"/>
    <property type="molecule type" value="Genomic_DNA"/>
</dbReference>
<evidence type="ECO:0000313" key="2">
    <source>
        <dbReference type="EMBL" id="CAJ0592429.1"/>
    </source>
</evidence>
<accession>A0AA36DUS4</accession>
<reference evidence="2" key="1">
    <citation type="submission" date="2023-07" db="EMBL/GenBank/DDBJ databases">
        <authorList>
            <consortium name="CYATHOMIX"/>
        </authorList>
    </citation>
    <scope>NUCLEOTIDE SEQUENCE</scope>
    <source>
        <strain evidence="2">N/A</strain>
    </source>
</reference>
<dbReference type="Pfam" id="PF18701">
    <property type="entry name" value="DUF5641"/>
    <property type="match status" value="1"/>
</dbReference>
<gene>
    <name evidence="2" type="ORF">CYNAS_LOCUS4412</name>
</gene>
<evidence type="ECO:0000313" key="3">
    <source>
        <dbReference type="Proteomes" id="UP001176961"/>
    </source>
</evidence>
<dbReference type="InterPro" id="IPR040676">
    <property type="entry name" value="DUF5641"/>
</dbReference>
<name>A0AA36DUS4_CYLNA</name>
<dbReference type="AlphaFoldDB" id="A0AA36DUS4"/>
<keyword evidence="3" id="KW-1185">Reference proteome</keyword>
<sequence length="272" mass="31267">MKYPVDLSRQGEDDPSRVSSEELVLLRTKRQTIEALQSSCKAVEKFWQVWQTHYLTSLREKHQREVGKKKAVYFDEVMISDPIQLRRTWKLGRITELVSNSSGITKEAVCCLHTIKSSDRGTRYGRSRKHGDCREDTQKQYNLRPNRKKKLQRNLTAAELEGESTFLVTILNIASPQAKFLEPQLQAILNSLHRQLNVATTQRLDQTTLQTEPSFEEASVKDQLSVTNTSLRNAMLTKEKILGLGTWHILTDRIYDRQVQAGLIPRARLFSG</sequence>
<organism evidence="2 3">
    <name type="scientific">Cylicocyclus nassatus</name>
    <name type="common">Nematode worm</name>
    <dbReference type="NCBI Taxonomy" id="53992"/>
    <lineage>
        <taxon>Eukaryota</taxon>
        <taxon>Metazoa</taxon>
        <taxon>Ecdysozoa</taxon>
        <taxon>Nematoda</taxon>
        <taxon>Chromadorea</taxon>
        <taxon>Rhabditida</taxon>
        <taxon>Rhabditina</taxon>
        <taxon>Rhabditomorpha</taxon>
        <taxon>Strongyloidea</taxon>
        <taxon>Strongylidae</taxon>
        <taxon>Cylicocyclus</taxon>
    </lineage>
</organism>
<feature type="domain" description="DUF5641" evidence="1">
    <location>
        <begin position="38"/>
        <end position="108"/>
    </location>
</feature>